<evidence type="ECO:0000313" key="2">
    <source>
        <dbReference type="EMBL" id="KIM95743.1"/>
    </source>
</evidence>
<gene>
    <name evidence="2" type="ORF">OIDMADRAFT_21053</name>
</gene>
<proteinExistence type="predicted"/>
<dbReference type="PROSITE" id="PS51725">
    <property type="entry name" value="ABM"/>
    <property type="match status" value="1"/>
</dbReference>
<organism evidence="2 3">
    <name type="scientific">Oidiodendron maius (strain Zn)</name>
    <dbReference type="NCBI Taxonomy" id="913774"/>
    <lineage>
        <taxon>Eukaryota</taxon>
        <taxon>Fungi</taxon>
        <taxon>Dikarya</taxon>
        <taxon>Ascomycota</taxon>
        <taxon>Pezizomycotina</taxon>
        <taxon>Leotiomycetes</taxon>
        <taxon>Leotiomycetes incertae sedis</taxon>
        <taxon>Myxotrichaceae</taxon>
        <taxon>Oidiodendron</taxon>
    </lineage>
</organism>
<dbReference type="PANTHER" id="PTHR40624">
    <property type="entry name" value="BIOSYNTHESIS MONOOXYGENASE, PUTATIVE (AFU_ORTHOLOGUE AFUA_1G12025)-RELATED"/>
    <property type="match status" value="1"/>
</dbReference>
<dbReference type="Proteomes" id="UP000054321">
    <property type="component" value="Unassembled WGS sequence"/>
</dbReference>
<reference evidence="2 3" key="1">
    <citation type="submission" date="2014-04" db="EMBL/GenBank/DDBJ databases">
        <authorList>
            <consortium name="DOE Joint Genome Institute"/>
            <person name="Kuo A."/>
            <person name="Martino E."/>
            <person name="Perotto S."/>
            <person name="Kohler A."/>
            <person name="Nagy L.G."/>
            <person name="Floudas D."/>
            <person name="Copeland A."/>
            <person name="Barry K.W."/>
            <person name="Cichocki N."/>
            <person name="Veneault-Fourrey C."/>
            <person name="LaButti K."/>
            <person name="Lindquist E.A."/>
            <person name="Lipzen A."/>
            <person name="Lundell T."/>
            <person name="Morin E."/>
            <person name="Murat C."/>
            <person name="Sun H."/>
            <person name="Tunlid A."/>
            <person name="Henrissat B."/>
            <person name="Grigoriev I.V."/>
            <person name="Hibbett D.S."/>
            <person name="Martin F."/>
            <person name="Nordberg H.P."/>
            <person name="Cantor M.N."/>
            <person name="Hua S.X."/>
        </authorList>
    </citation>
    <scope>NUCLEOTIDE SEQUENCE [LARGE SCALE GENOMIC DNA]</scope>
    <source>
        <strain evidence="2 3">Zn</strain>
    </source>
</reference>
<dbReference type="AlphaFoldDB" id="A0A0C3CA12"/>
<dbReference type="PANTHER" id="PTHR40624:SF1">
    <property type="entry name" value="BIOSYNTHESIS MONOOXYGENASE, PUTATIVE (AFU_ORTHOLOGUE AFUA_1G12025)-RELATED"/>
    <property type="match status" value="1"/>
</dbReference>
<dbReference type="SUPFAM" id="SSF54909">
    <property type="entry name" value="Dimeric alpha+beta barrel"/>
    <property type="match status" value="1"/>
</dbReference>
<evidence type="ECO:0000259" key="1">
    <source>
        <dbReference type="PROSITE" id="PS51725"/>
    </source>
</evidence>
<dbReference type="Pfam" id="PF03992">
    <property type="entry name" value="ABM"/>
    <property type="match status" value="1"/>
</dbReference>
<reference evidence="3" key="2">
    <citation type="submission" date="2015-01" db="EMBL/GenBank/DDBJ databases">
        <title>Evolutionary Origins and Diversification of the Mycorrhizal Mutualists.</title>
        <authorList>
            <consortium name="DOE Joint Genome Institute"/>
            <consortium name="Mycorrhizal Genomics Consortium"/>
            <person name="Kohler A."/>
            <person name="Kuo A."/>
            <person name="Nagy L.G."/>
            <person name="Floudas D."/>
            <person name="Copeland A."/>
            <person name="Barry K.W."/>
            <person name="Cichocki N."/>
            <person name="Veneault-Fourrey C."/>
            <person name="LaButti K."/>
            <person name="Lindquist E.A."/>
            <person name="Lipzen A."/>
            <person name="Lundell T."/>
            <person name="Morin E."/>
            <person name="Murat C."/>
            <person name="Riley R."/>
            <person name="Ohm R."/>
            <person name="Sun H."/>
            <person name="Tunlid A."/>
            <person name="Henrissat B."/>
            <person name="Grigoriev I.V."/>
            <person name="Hibbett D.S."/>
            <person name="Martin F."/>
        </authorList>
    </citation>
    <scope>NUCLEOTIDE SEQUENCE [LARGE SCALE GENOMIC DNA]</scope>
    <source>
        <strain evidence="3">Zn</strain>
    </source>
</reference>
<dbReference type="Gene3D" id="3.30.70.100">
    <property type="match status" value="1"/>
</dbReference>
<dbReference type="InterPro" id="IPR007138">
    <property type="entry name" value="ABM_dom"/>
</dbReference>
<feature type="domain" description="ABM" evidence="1">
    <location>
        <begin position="6"/>
        <end position="98"/>
    </location>
</feature>
<sequence length="106" mass="11962">MSSHEINVIAILTPLEGKFDAVVEAFTDLSQQVHANEPGTLIYYAVRPEGKSELVVVERYKNAEAAKVHRESQNLQVFFEKTRPLLEIAPEIKRSSYVTGFERVEG</sequence>
<name>A0A0C3CA12_OIDMZ</name>
<protein>
    <recommendedName>
        <fullName evidence="1">ABM domain-containing protein</fullName>
    </recommendedName>
</protein>
<dbReference type="HOGENOM" id="CLU_131496_9_3_1"/>
<evidence type="ECO:0000313" key="3">
    <source>
        <dbReference type="Proteomes" id="UP000054321"/>
    </source>
</evidence>
<dbReference type="EMBL" id="KN832886">
    <property type="protein sequence ID" value="KIM95743.1"/>
    <property type="molecule type" value="Genomic_DNA"/>
</dbReference>
<dbReference type="InterPro" id="IPR011008">
    <property type="entry name" value="Dimeric_a/b-barrel"/>
</dbReference>
<accession>A0A0C3CA12</accession>
<dbReference type="InParanoid" id="A0A0C3CA12"/>
<dbReference type="OrthoDB" id="10011777at2759"/>
<keyword evidence="3" id="KW-1185">Reference proteome</keyword>